<dbReference type="PANTHER" id="PTHR24028:SF73">
    <property type="entry name" value="PROTOCADHERIN GAMMA-B3-RELATED"/>
    <property type="match status" value="1"/>
</dbReference>
<dbReference type="GO" id="GO:0005886">
    <property type="term" value="C:plasma membrane"/>
    <property type="evidence" value="ECO:0007669"/>
    <property type="project" value="InterPro"/>
</dbReference>
<dbReference type="PROSITE" id="PS50268">
    <property type="entry name" value="CADHERIN_2"/>
    <property type="match status" value="2"/>
</dbReference>
<keyword evidence="6" id="KW-1133">Transmembrane helix</keyword>
<evidence type="ECO:0000313" key="13">
    <source>
        <dbReference type="Proteomes" id="UP000694545"/>
    </source>
</evidence>
<name>A0A8D2KVN5_VARKO</name>
<keyword evidence="3" id="KW-0677">Repeat</keyword>
<keyword evidence="2" id="KW-0812">Transmembrane</keyword>
<dbReference type="FunFam" id="2.60.40.60:FF:000002">
    <property type="entry name" value="Protocadherin alpha 2"/>
    <property type="match status" value="1"/>
</dbReference>
<keyword evidence="10" id="KW-0732">Signal</keyword>
<feature type="domain" description="Cadherin" evidence="11">
    <location>
        <begin position="42"/>
        <end position="142"/>
    </location>
</feature>
<evidence type="ECO:0000256" key="7">
    <source>
        <dbReference type="ARBA" id="ARBA00023136"/>
    </source>
</evidence>
<keyword evidence="8" id="KW-0325">Glycoprotein</keyword>
<accession>A0A8D2KVN5</accession>
<dbReference type="InterPro" id="IPR002126">
    <property type="entry name" value="Cadherin-like_dom"/>
</dbReference>
<evidence type="ECO:0000256" key="2">
    <source>
        <dbReference type="ARBA" id="ARBA00022692"/>
    </source>
</evidence>
<keyword evidence="13" id="KW-1185">Reference proteome</keyword>
<evidence type="ECO:0000256" key="6">
    <source>
        <dbReference type="ARBA" id="ARBA00022989"/>
    </source>
</evidence>
<evidence type="ECO:0000259" key="11">
    <source>
        <dbReference type="PROSITE" id="PS50268"/>
    </source>
</evidence>
<keyword evidence="5" id="KW-0130">Cell adhesion</keyword>
<evidence type="ECO:0000256" key="10">
    <source>
        <dbReference type="SAM" id="SignalP"/>
    </source>
</evidence>
<dbReference type="PRINTS" id="PR00205">
    <property type="entry name" value="CADHERIN"/>
</dbReference>
<dbReference type="Gene3D" id="2.60.40.60">
    <property type="entry name" value="Cadherins"/>
    <property type="match status" value="3"/>
</dbReference>
<dbReference type="InterPro" id="IPR015919">
    <property type="entry name" value="Cadherin-like_sf"/>
</dbReference>
<feature type="signal peptide" evidence="10">
    <location>
        <begin position="1"/>
        <end position="28"/>
    </location>
</feature>
<dbReference type="PROSITE" id="PS00232">
    <property type="entry name" value="CADHERIN_1"/>
    <property type="match status" value="2"/>
</dbReference>
<reference evidence="12" key="1">
    <citation type="submission" date="2025-08" db="UniProtKB">
        <authorList>
            <consortium name="Ensembl"/>
        </authorList>
    </citation>
    <scope>IDENTIFICATION</scope>
</reference>
<feature type="domain" description="Cadherin" evidence="11">
    <location>
        <begin position="143"/>
        <end position="247"/>
    </location>
</feature>
<evidence type="ECO:0000313" key="12">
    <source>
        <dbReference type="Ensembl" id="ENSVKKP00000010584.1"/>
    </source>
</evidence>
<dbReference type="Ensembl" id="ENSVKKT00000010842.1">
    <property type="protein sequence ID" value="ENSVKKP00000010584.1"/>
    <property type="gene ID" value="ENSVKKG00000007446.1"/>
</dbReference>
<dbReference type="CDD" id="cd11304">
    <property type="entry name" value="Cadherin_repeat"/>
    <property type="match status" value="3"/>
</dbReference>
<reference evidence="12" key="2">
    <citation type="submission" date="2025-09" db="UniProtKB">
        <authorList>
            <consortium name="Ensembl"/>
        </authorList>
    </citation>
    <scope>IDENTIFICATION</scope>
</reference>
<dbReference type="PANTHER" id="PTHR24028">
    <property type="entry name" value="CADHERIN-87A"/>
    <property type="match status" value="1"/>
</dbReference>
<evidence type="ECO:0000256" key="1">
    <source>
        <dbReference type="ARBA" id="ARBA00004167"/>
    </source>
</evidence>
<evidence type="ECO:0000256" key="4">
    <source>
        <dbReference type="ARBA" id="ARBA00022837"/>
    </source>
</evidence>
<dbReference type="GO" id="GO:0007156">
    <property type="term" value="P:homophilic cell adhesion via plasma membrane adhesion molecules"/>
    <property type="evidence" value="ECO:0007669"/>
    <property type="project" value="InterPro"/>
</dbReference>
<organism evidence="12 13">
    <name type="scientific">Varanus komodoensis</name>
    <name type="common">Komodo dragon</name>
    <dbReference type="NCBI Taxonomy" id="61221"/>
    <lineage>
        <taxon>Eukaryota</taxon>
        <taxon>Metazoa</taxon>
        <taxon>Chordata</taxon>
        <taxon>Craniata</taxon>
        <taxon>Vertebrata</taxon>
        <taxon>Euteleostomi</taxon>
        <taxon>Lepidosauria</taxon>
        <taxon>Squamata</taxon>
        <taxon>Bifurcata</taxon>
        <taxon>Unidentata</taxon>
        <taxon>Episquamata</taxon>
        <taxon>Toxicofera</taxon>
        <taxon>Anguimorpha</taxon>
        <taxon>Paleoanguimorpha</taxon>
        <taxon>Varanoidea</taxon>
        <taxon>Varanidae</taxon>
        <taxon>Varanus</taxon>
    </lineage>
</organism>
<comment type="subcellular location">
    <subcellularLocation>
        <location evidence="1">Membrane</location>
        <topology evidence="1">Single-pass membrane protein</topology>
    </subcellularLocation>
</comment>
<dbReference type="SMART" id="SM00112">
    <property type="entry name" value="CA"/>
    <property type="match status" value="2"/>
</dbReference>
<dbReference type="PROSITE" id="PS51257">
    <property type="entry name" value="PROKAR_LIPOPROTEIN"/>
    <property type="match status" value="1"/>
</dbReference>
<feature type="chain" id="PRO_5034720125" description="Cadherin domain-containing protein" evidence="10">
    <location>
        <begin position="29"/>
        <end position="357"/>
    </location>
</feature>
<evidence type="ECO:0000256" key="9">
    <source>
        <dbReference type="PROSITE-ProRule" id="PRU00043"/>
    </source>
</evidence>
<evidence type="ECO:0000256" key="8">
    <source>
        <dbReference type="ARBA" id="ARBA00023180"/>
    </source>
</evidence>
<dbReference type="OMA" id="ICISIID"/>
<proteinExistence type="predicted"/>
<dbReference type="Proteomes" id="UP000694545">
    <property type="component" value="Unplaced"/>
</dbReference>
<sequence>MDQRQKGNGRSLARQVLLLLWLSFSCWAASEQIHYSIPEEMIIESTLPGTRFLLGKAEDPDIGMNSIQNYQLSPNPYFTLDVKESQDGNKFADLVLQKTLDRETEQTLQLILTATDGGEPRKTGTAQIWINVTDANDNAPSFTQDIYKSSLKENIAVGSFIVQVLASDNDEGSNAEIKYYFNNIPVNAEGRFSLHSNTGTITLIGPLDYEEAREYTMTVAAKDGGGMETYCKVEISILDENDNAPEVTLVSLFSPVSEDSLPGTLIALIKVQDKDAGDNGKVTCHLQDAPNSCSALLPSPIQMVAYFHQIFKMGLCLIPISFVCLPSPGKMSLHSWHPIFWLQIIVLWLSQPMGKII</sequence>
<keyword evidence="7" id="KW-0472">Membrane</keyword>
<dbReference type="Pfam" id="PF00028">
    <property type="entry name" value="Cadherin"/>
    <property type="match status" value="2"/>
</dbReference>
<evidence type="ECO:0000256" key="5">
    <source>
        <dbReference type="ARBA" id="ARBA00022889"/>
    </source>
</evidence>
<keyword evidence="4 9" id="KW-0106">Calcium</keyword>
<dbReference type="FunFam" id="2.60.40.60:FF:000018">
    <property type="entry name" value="Protocadherin gamma c3"/>
    <property type="match status" value="1"/>
</dbReference>
<dbReference type="GO" id="GO:0005509">
    <property type="term" value="F:calcium ion binding"/>
    <property type="evidence" value="ECO:0007669"/>
    <property type="project" value="UniProtKB-UniRule"/>
</dbReference>
<dbReference type="InterPro" id="IPR050174">
    <property type="entry name" value="Protocadherin/Cadherin-CA"/>
</dbReference>
<dbReference type="AlphaFoldDB" id="A0A8D2KVN5"/>
<protein>
    <recommendedName>
        <fullName evidence="11">Cadherin domain-containing protein</fullName>
    </recommendedName>
</protein>
<dbReference type="SUPFAM" id="SSF49313">
    <property type="entry name" value="Cadherin-like"/>
    <property type="match status" value="3"/>
</dbReference>
<dbReference type="InterPro" id="IPR020894">
    <property type="entry name" value="Cadherin_CS"/>
</dbReference>
<evidence type="ECO:0000256" key="3">
    <source>
        <dbReference type="ARBA" id="ARBA00022737"/>
    </source>
</evidence>